<comment type="caution">
    <text evidence="1">The sequence shown here is derived from an EMBL/GenBank/DDBJ whole genome shotgun (WGS) entry which is preliminary data.</text>
</comment>
<accession>A0ABQ7I539</accession>
<dbReference type="RefSeq" id="XP_038804314.1">
    <property type="nucleotide sequence ID" value="XM_038959256.1"/>
</dbReference>
<name>A0ABQ7I539_9HELO</name>
<reference evidence="1 2" key="1">
    <citation type="journal article" date="2020" name="Genome Biol. Evol.">
        <title>Comparative genomics of Sclerotiniaceae.</title>
        <authorList>
            <person name="Valero Jimenez C.A."/>
            <person name="Steentjes M."/>
            <person name="Scholten O.E."/>
            <person name="Van Kan J.A.L."/>
        </authorList>
    </citation>
    <scope>NUCLEOTIDE SEQUENCE [LARGE SCALE GENOMIC DNA]</scope>
    <source>
        <strain evidence="1 2">B1</strain>
    </source>
</reference>
<dbReference type="GeneID" id="62238405"/>
<dbReference type="Proteomes" id="UP000783213">
    <property type="component" value="Unassembled WGS sequence"/>
</dbReference>
<sequence>MPNPYYTRPRRPRFFRIDVYFGREATGGYEYSWAEKWWIYRAISYGSFVERCHRSLMRHHPNTVLRDFRLILNVMSERYDKITPANIQAVMRELESSQGRRTVFPAYIKRQPSVVDSNN</sequence>
<gene>
    <name evidence="1" type="ORF">EAE98_011634</name>
</gene>
<keyword evidence="2" id="KW-1185">Reference proteome</keyword>
<evidence type="ECO:0000313" key="1">
    <source>
        <dbReference type="EMBL" id="KAF7913083.1"/>
    </source>
</evidence>
<protein>
    <recommendedName>
        <fullName evidence="3">Transcription activator GCR1-like domain-containing protein</fullName>
    </recommendedName>
</protein>
<proteinExistence type="predicted"/>
<evidence type="ECO:0008006" key="3">
    <source>
        <dbReference type="Google" id="ProtNLM"/>
    </source>
</evidence>
<evidence type="ECO:0000313" key="2">
    <source>
        <dbReference type="Proteomes" id="UP000783213"/>
    </source>
</evidence>
<organism evidence="1 2">
    <name type="scientific">Botrytis deweyae</name>
    <dbReference type="NCBI Taxonomy" id="2478750"/>
    <lineage>
        <taxon>Eukaryota</taxon>
        <taxon>Fungi</taxon>
        <taxon>Dikarya</taxon>
        <taxon>Ascomycota</taxon>
        <taxon>Pezizomycotina</taxon>
        <taxon>Leotiomycetes</taxon>
        <taxon>Helotiales</taxon>
        <taxon>Sclerotiniaceae</taxon>
        <taxon>Botrytis</taxon>
    </lineage>
</organism>
<dbReference type="EMBL" id="RCSX01000051">
    <property type="protein sequence ID" value="KAF7913083.1"/>
    <property type="molecule type" value="Genomic_DNA"/>
</dbReference>